<feature type="transmembrane region" description="Helical" evidence="11">
    <location>
        <begin position="974"/>
        <end position="994"/>
    </location>
</feature>
<evidence type="ECO:0000313" key="14">
    <source>
        <dbReference type="Proteomes" id="UP000636709"/>
    </source>
</evidence>
<feature type="transmembrane region" description="Helical" evidence="11">
    <location>
        <begin position="1281"/>
        <end position="1301"/>
    </location>
</feature>
<keyword evidence="3" id="KW-1003">Cell membrane</keyword>
<sequence length="1375" mass="150544">MRVIRPTFGNKGPCRLLSFLRRVHVDVISTDDDAARPTTNQRTHHRTSLFVARLHFFFVLFLRWSGHGYHKSSASSALYIATISFHIPTQPLRSSPPRPHSFAFVLEHPRPHSLTHQQRSMAAHSGLSKHAVAPMEVSVEAGNAGEAAWLDDDGRPRRAGTFWTASAHIVTAVIGSGVLSLAWAIAQLGWVAGPAAMLLFAFVTYYTATLLAECYRTGDPVTGKRNYTYMDAVRSNLGGAKVVFCGVIQYANLVGVAIGYTIAASISMKAIKRADCFHTNGHADPCQSSSIPYMVLFGVVQILFSQIPDFDQIWWLSIVAAVMSFTYSSIGLSLGIAQTIANGGFKGSLTGISIGADVTSAQKIWHTLQAFGDIAFAYSFSNILIEIQDTIKAPPPSESKVMEKATRLSVATTTVFYMLCGCMGYAAFGDNAPDNLLTGFGFYEPFWLLDVANVAIVVHLVGAYQVFCQPIFAFVERRAAMAWPDSAFISRELRVGPFALSVFRLTWRSTFVCLTTVVAMLLPFFGNVVGFLGAVSFWPLTVYFPVEMYIKQRRVPRGSTKWICLQTLSVTCLIVSIAAAVGSIADVIDALKLLAEEYDRFNWRARSTTDETDQATTTRCVFSAQYQAQPVVAVGYRKRHDSVGSGNARRLIGALSAGTRRSIKAKLGAQRRLVRCECGMELHRQRTAQWQSRPSAFPADPTRRGVRLLCTGRYGHCQQARRKRERQVGDDENMTSWTRLPTRTHHRIGSSVDRRTSLFVVVELVALYLPSSSCFCRIPSAALDRSGVWSSAACLPEYENRRPSSTQNSIQNCHPKLHGRADGSQPAQTTLKKKTNLLSPRRADHRSALSIYIKQPTSSSSIPHHHHSSTPPPLTSPNCLFLVHTRPRIIYPSLRSIAMASQTAPKHVSPMEVSVEAGNAGAAEWLDDDGRPRRTGTFWTASAHIVTAVIGSGVLSLAWAIAQLGWVAGPAAMLLFAFVTYYTATLLAECYRTGDPVTGKRNYTYMDAVRSNLGGAKVAFCGVIQYANLVGVAIGYTIASSISMQAVRRAGCFHKNGHGDPCKSSSNPYMILFGITQILFSQIPDFDQIWWLSIVAAVMSFTYSSIGLSLGIAQTISNGGFKGSLTGISIGADVTSTQKIWHTLQAFGDIAFAYSFSNILIEIQDTIKAPPPSEATVMKKATSLSVATTTIFYMLCGCMGYAAFGDASPDNLLTGFGFYEPFWLLDVANIAIIVHLVGAYQVFCQPIFAFVERRANATWPDSAFITRELRVGPLALSLFRLTWRSAFVCVTTVVAMLLPFFGNVVGLLGAVSFWPLTVYFPVEMYIKQRRVPRGSTKWVCLQTLSVSCLVVSIAAAMGSIANVINALKVYRPFSG</sequence>
<organism evidence="13 14">
    <name type="scientific">Digitaria exilis</name>
    <dbReference type="NCBI Taxonomy" id="1010633"/>
    <lineage>
        <taxon>Eukaryota</taxon>
        <taxon>Viridiplantae</taxon>
        <taxon>Streptophyta</taxon>
        <taxon>Embryophyta</taxon>
        <taxon>Tracheophyta</taxon>
        <taxon>Spermatophyta</taxon>
        <taxon>Magnoliopsida</taxon>
        <taxon>Liliopsida</taxon>
        <taxon>Poales</taxon>
        <taxon>Poaceae</taxon>
        <taxon>PACMAD clade</taxon>
        <taxon>Panicoideae</taxon>
        <taxon>Panicodae</taxon>
        <taxon>Paniceae</taxon>
        <taxon>Anthephorinae</taxon>
        <taxon>Digitaria</taxon>
    </lineage>
</organism>
<feature type="transmembrane region" description="Helical" evidence="11">
    <location>
        <begin position="1089"/>
        <end position="1113"/>
    </location>
</feature>
<dbReference type="OrthoDB" id="40134at2759"/>
<dbReference type="PANTHER" id="PTHR48017">
    <property type="entry name" value="OS05G0424000 PROTEIN-RELATED"/>
    <property type="match status" value="1"/>
</dbReference>
<dbReference type="GO" id="GO:0006865">
    <property type="term" value="P:amino acid transport"/>
    <property type="evidence" value="ECO:0007669"/>
    <property type="project" value="UniProtKB-KW"/>
</dbReference>
<gene>
    <name evidence="13" type="ORF">HU200_059586</name>
</gene>
<feature type="transmembrane region" description="Helical" evidence="11">
    <location>
        <begin position="408"/>
        <end position="428"/>
    </location>
</feature>
<feature type="transmembrane region" description="Helical" evidence="11">
    <location>
        <begin position="313"/>
        <end position="337"/>
    </location>
</feature>
<proteinExistence type="inferred from homology"/>
<keyword evidence="8 11" id="KW-0472">Membrane</keyword>
<comment type="subcellular location">
    <subcellularLocation>
        <location evidence="1">Cell membrane</location>
    </subcellularLocation>
</comment>
<evidence type="ECO:0000256" key="4">
    <source>
        <dbReference type="ARBA" id="ARBA00022692"/>
    </source>
</evidence>
<dbReference type="Pfam" id="PF01490">
    <property type="entry name" value="Aa_trans"/>
    <property type="match status" value="2"/>
</dbReference>
<feature type="domain" description="Amino acid transporter transmembrane" evidence="12">
    <location>
        <begin position="160"/>
        <end position="588"/>
    </location>
</feature>
<feature type="transmembrane region" description="Helical" evidence="11">
    <location>
        <begin position="1222"/>
        <end position="1243"/>
    </location>
</feature>
<feature type="transmembrane region" description="Helical" evidence="11">
    <location>
        <begin position="528"/>
        <end position="550"/>
    </location>
</feature>
<evidence type="ECO:0000256" key="11">
    <source>
        <dbReference type="SAM" id="Phobius"/>
    </source>
</evidence>
<evidence type="ECO:0000256" key="1">
    <source>
        <dbReference type="ARBA" id="ARBA00004236"/>
    </source>
</evidence>
<feature type="transmembrane region" description="Helical" evidence="11">
    <location>
        <begin position="1014"/>
        <end position="1039"/>
    </location>
</feature>
<dbReference type="GO" id="GO:0015293">
    <property type="term" value="F:symporter activity"/>
    <property type="evidence" value="ECO:0007669"/>
    <property type="project" value="UniProtKB-KW"/>
</dbReference>
<feature type="transmembrane region" description="Helical" evidence="11">
    <location>
        <begin position="290"/>
        <end position="307"/>
    </location>
</feature>
<feature type="transmembrane region" description="Helical" evidence="11">
    <location>
        <begin position="1338"/>
        <end position="1364"/>
    </location>
</feature>
<feature type="transmembrane region" description="Helical" evidence="11">
    <location>
        <begin position="1181"/>
        <end position="1202"/>
    </location>
</feature>
<feature type="region of interest" description="Disordered" evidence="10">
    <location>
        <begin position="800"/>
        <end position="828"/>
    </location>
</feature>
<keyword evidence="4 11" id="KW-0812">Transmembrane</keyword>
<dbReference type="EMBL" id="JACEFO010002484">
    <property type="protein sequence ID" value="KAF8658120.1"/>
    <property type="molecule type" value="Genomic_DNA"/>
</dbReference>
<evidence type="ECO:0000256" key="7">
    <source>
        <dbReference type="ARBA" id="ARBA00022989"/>
    </source>
</evidence>
<accession>A0A835AI28</accession>
<evidence type="ECO:0000256" key="8">
    <source>
        <dbReference type="ARBA" id="ARBA00023136"/>
    </source>
</evidence>
<evidence type="ECO:0000256" key="5">
    <source>
        <dbReference type="ARBA" id="ARBA00022847"/>
    </source>
</evidence>
<feature type="transmembrane region" description="Helical" evidence="11">
    <location>
        <begin position="1307"/>
        <end position="1326"/>
    </location>
</feature>
<reference evidence="13" key="1">
    <citation type="submission" date="2020-07" db="EMBL/GenBank/DDBJ databases">
        <title>Genome sequence and genetic diversity analysis of an under-domesticated orphan crop, white fonio (Digitaria exilis).</title>
        <authorList>
            <person name="Bennetzen J.L."/>
            <person name="Chen S."/>
            <person name="Ma X."/>
            <person name="Wang X."/>
            <person name="Yssel A.E.J."/>
            <person name="Chaluvadi S.R."/>
            <person name="Johnson M."/>
            <person name="Gangashetty P."/>
            <person name="Hamidou F."/>
            <person name="Sanogo M.D."/>
            <person name="Zwaenepoel A."/>
            <person name="Wallace J."/>
            <person name="Van De Peer Y."/>
            <person name="Van Deynze A."/>
        </authorList>
    </citation>
    <scope>NUCLEOTIDE SEQUENCE</scope>
    <source>
        <tissue evidence="13">Leaves</tissue>
    </source>
</reference>
<keyword evidence="7 11" id="KW-1133">Transmembrane helix</keyword>
<name>A0A835AI28_9POAL</name>
<evidence type="ECO:0000256" key="10">
    <source>
        <dbReference type="SAM" id="MobiDB-lite"/>
    </source>
</evidence>
<evidence type="ECO:0000256" key="2">
    <source>
        <dbReference type="ARBA" id="ARBA00022448"/>
    </source>
</evidence>
<feature type="transmembrane region" description="Helical" evidence="11">
    <location>
        <begin position="562"/>
        <end position="585"/>
    </location>
</feature>
<feature type="domain" description="Amino acid transporter transmembrane" evidence="12">
    <location>
        <begin position="934"/>
        <end position="1364"/>
    </location>
</feature>
<keyword evidence="5" id="KW-0769">Symport</keyword>
<feature type="transmembrane region" description="Helical" evidence="11">
    <location>
        <begin position="162"/>
        <end position="185"/>
    </location>
</feature>
<dbReference type="InterPro" id="IPR013057">
    <property type="entry name" value="AA_transpt_TM"/>
</dbReference>
<feature type="transmembrane region" description="Helical" evidence="11">
    <location>
        <begin position="448"/>
        <end position="475"/>
    </location>
</feature>
<protein>
    <recommendedName>
        <fullName evidence="12">Amino acid transporter transmembrane domain-containing protein</fullName>
    </recommendedName>
</protein>
<dbReference type="GO" id="GO:0005886">
    <property type="term" value="C:plasma membrane"/>
    <property type="evidence" value="ECO:0007669"/>
    <property type="project" value="UniProtKB-SubCell"/>
</dbReference>
<evidence type="ECO:0000259" key="12">
    <source>
        <dbReference type="Pfam" id="PF01490"/>
    </source>
</evidence>
<feature type="compositionally biased region" description="Polar residues" evidence="10">
    <location>
        <begin position="803"/>
        <end position="812"/>
    </location>
</feature>
<dbReference type="FunFam" id="1.20.1740.10:FF:000055">
    <property type="entry name" value="Amino acid permease 6"/>
    <property type="match status" value="2"/>
</dbReference>
<evidence type="ECO:0000313" key="13">
    <source>
        <dbReference type="EMBL" id="KAF8658120.1"/>
    </source>
</evidence>
<evidence type="ECO:0000256" key="6">
    <source>
        <dbReference type="ARBA" id="ARBA00022970"/>
    </source>
</evidence>
<comment type="similarity">
    <text evidence="9">Belongs to the amino acid/polyamine transporter 2 family. Amino acid/auxin permease (AAAP) (TC 2.A.18.2) subfamily.</text>
</comment>
<keyword evidence="14" id="KW-1185">Reference proteome</keyword>
<dbReference type="Proteomes" id="UP000636709">
    <property type="component" value="Unassembled WGS sequence"/>
</dbReference>
<feature type="transmembrane region" description="Helical" evidence="11">
    <location>
        <begin position="938"/>
        <end position="962"/>
    </location>
</feature>
<comment type="caution">
    <text evidence="13">The sequence shown here is derived from an EMBL/GenBank/DDBJ whole genome shotgun (WGS) entry which is preliminary data.</text>
</comment>
<keyword evidence="6" id="KW-0029">Amino-acid transport</keyword>
<evidence type="ECO:0000256" key="9">
    <source>
        <dbReference type="ARBA" id="ARBA00061463"/>
    </source>
</evidence>
<keyword evidence="2" id="KW-0813">Transport</keyword>
<feature type="transmembrane region" description="Helical" evidence="11">
    <location>
        <begin position="191"/>
        <end position="215"/>
    </location>
</feature>
<evidence type="ECO:0000256" key="3">
    <source>
        <dbReference type="ARBA" id="ARBA00022475"/>
    </source>
</evidence>